<dbReference type="Proteomes" id="UP000004431">
    <property type="component" value="Unassembled WGS sequence"/>
</dbReference>
<dbReference type="NCBIfam" id="TIGR00488">
    <property type="entry name" value="bis(5'-nucleosyl)-tetraphosphatase (symmetrical) YqeK"/>
    <property type="match status" value="1"/>
</dbReference>
<keyword evidence="9" id="KW-1185">Reference proteome</keyword>
<evidence type="ECO:0000313" key="9">
    <source>
        <dbReference type="Proteomes" id="UP000004431"/>
    </source>
</evidence>
<dbReference type="SUPFAM" id="SSF109604">
    <property type="entry name" value="HD-domain/PDEase-like"/>
    <property type="match status" value="1"/>
</dbReference>
<dbReference type="EC" id="3.6.1.41" evidence="1"/>
<sequence length="269" mass="29703">MCHKNPALLVLVVLVRAGCNGSSARNTGTLSCSIRHDNAENKEGFMVDNFCEAVAQFTPQLTADTQALADTLTLALAARMQHINPKRYAHCLSVAKTAAYMAAVYAHPQNAQVNDSSLSVDNAYIAGLLHDWDKILSPQEQIAKARRYGITLEGTDDQTYQLLHGMTAARELNERYPMLSDEILHAIYYHTVACEAMNALDMVVFVADGIEPNRTSVPAIERTRAMVGVDSMRDVFINAFTSGIIYVLETKRYVYPPSIALYNSFVQHA</sequence>
<dbReference type="EMBL" id="AEDQ01000004">
    <property type="protein sequence ID" value="EFL44661.1"/>
    <property type="molecule type" value="Genomic_DNA"/>
</dbReference>
<proteinExistence type="predicted"/>
<accession>A0ABN0B1J8</accession>
<keyword evidence="4 8" id="KW-0378">Hydrolase</keyword>
<dbReference type="Pfam" id="PF01966">
    <property type="entry name" value="HD"/>
    <property type="match status" value="1"/>
</dbReference>
<dbReference type="InterPro" id="IPR005249">
    <property type="entry name" value="YqeK"/>
</dbReference>
<protein>
    <recommendedName>
        <fullName evidence="1">bis(5'-nucleosyl)-tetraphosphatase (symmetrical)</fullName>
        <ecNumber evidence="1">3.6.1.41</ecNumber>
    </recommendedName>
</protein>
<comment type="caution">
    <text evidence="8">The sequence shown here is derived from an EMBL/GenBank/DDBJ whole genome shotgun (WGS) entry which is preliminary data.</text>
</comment>
<organism evidence="8 9">
    <name type="scientific">Fannyhessea vaginae PB189-T1-4</name>
    <dbReference type="NCBI Taxonomy" id="866774"/>
    <lineage>
        <taxon>Bacteria</taxon>
        <taxon>Bacillati</taxon>
        <taxon>Actinomycetota</taxon>
        <taxon>Coriobacteriia</taxon>
        <taxon>Coriobacteriales</taxon>
        <taxon>Atopobiaceae</taxon>
        <taxon>Fannyhessea</taxon>
    </lineage>
</organism>
<dbReference type="InterPro" id="IPR051094">
    <property type="entry name" value="Diverse_Catalytic_Enzymes"/>
</dbReference>
<keyword evidence="3" id="KW-0547">Nucleotide-binding</keyword>
<dbReference type="CDD" id="cd00077">
    <property type="entry name" value="HDc"/>
    <property type="match status" value="1"/>
</dbReference>
<gene>
    <name evidence="8" type="ORF">HMPREF9248_0113</name>
</gene>
<keyword evidence="5" id="KW-0408">Iron</keyword>
<dbReference type="Gene3D" id="1.10.3210.10">
    <property type="entry name" value="Hypothetical protein af1432"/>
    <property type="match status" value="1"/>
</dbReference>
<evidence type="ECO:0000313" key="8">
    <source>
        <dbReference type="EMBL" id="EFL44661.1"/>
    </source>
</evidence>
<evidence type="ECO:0000256" key="3">
    <source>
        <dbReference type="ARBA" id="ARBA00022741"/>
    </source>
</evidence>
<comment type="catalytic activity">
    <reaction evidence="6">
        <text>P(1),P(4)-bis(5'-adenosyl) tetraphosphate + H2O = 2 ADP + 2 H(+)</text>
        <dbReference type="Rhea" id="RHEA:24252"/>
        <dbReference type="ChEBI" id="CHEBI:15377"/>
        <dbReference type="ChEBI" id="CHEBI:15378"/>
        <dbReference type="ChEBI" id="CHEBI:58141"/>
        <dbReference type="ChEBI" id="CHEBI:456216"/>
        <dbReference type="EC" id="3.6.1.41"/>
    </reaction>
</comment>
<evidence type="ECO:0000256" key="2">
    <source>
        <dbReference type="ARBA" id="ARBA00022723"/>
    </source>
</evidence>
<dbReference type="InterPro" id="IPR006674">
    <property type="entry name" value="HD_domain"/>
</dbReference>
<evidence type="ECO:0000256" key="6">
    <source>
        <dbReference type="ARBA" id="ARBA00049417"/>
    </source>
</evidence>
<dbReference type="SMART" id="SM00471">
    <property type="entry name" value="HDc"/>
    <property type="match status" value="1"/>
</dbReference>
<dbReference type="PANTHER" id="PTHR35795">
    <property type="entry name" value="SLR1885 PROTEIN"/>
    <property type="match status" value="1"/>
</dbReference>
<dbReference type="GO" id="GO:0016787">
    <property type="term" value="F:hydrolase activity"/>
    <property type="evidence" value="ECO:0007669"/>
    <property type="project" value="UniProtKB-KW"/>
</dbReference>
<reference evidence="8 9" key="1">
    <citation type="submission" date="2010-08" db="EMBL/GenBank/DDBJ databases">
        <authorList>
            <person name="Durkin A.S."/>
            <person name="Madupu R."/>
            <person name="Torralba M."/>
            <person name="Gillis M."/>
            <person name="Methe B."/>
            <person name="Sutton G."/>
            <person name="Nelson K.E."/>
        </authorList>
    </citation>
    <scope>NUCLEOTIDE SEQUENCE [LARGE SCALE GENOMIC DNA]</scope>
    <source>
        <strain evidence="8 9">PB189-T1-4</strain>
    </source>
</reference>
<feature type="domain" description="HD/PDEase" evidence="7">
    <location>
        <begin position="83"/>
        <end position="222"/>
    </location>
</feature>
<evidence type="ECO:0000256" key="5">
    <source>
        <dbReference type="ARBA" id="ARBA00023004"/>
    </source>
</evidence>
<evidence type="ECO:0000256" key="1">
    <source>
        <dbReference type="ARBA" id="ARBA00012506"/>
    </source>
</evidence>
<dbReference type="InterPro" id="IPR003607">
    <property type="entry name" value="HD/PDEase_dom"/>
</dbReference>
<name>A0ABN0B1J8_9ACTN</name>
<dbReference type="PANTHER" id="PTHR35795:SF1">
    <property type="entry name" value="BIS(5'-NUCLEOSYL)-TETRAPHOSPHATASE, SYMMETRICAL"/>
    <property type="match status" value="1"/>
</dbReference>
<keyword evidence="2" id="KW-0479">Metal-binding</keyword>
<evidence type="ECO:0000256" key="4">
    <source>
        <dbReference type="ARBA" id="ARBA00022801"/>
    </source>
</evidence>
<evidence type="ECO:0000259" key="7">
    <source>
        <dbReference type="SMART" id="SM00471"/>
    </source>
</evidence>